<dbReference type="InterPro" id="IPR000182">
    <property type="entry name" value="GNAT_dom"/>
</dbReference>
<dbReference type="PROSITE" id="PS51186">
    <property type="entry name" value="GNAT"/>
    <property type="match status" value="1"/>
</dbReference>
<dbReference type="Proteomes" id="UP001523392">
    <property type="component" value="Unassembled WGS sequence"/>
</dbReference>
<keyword evidence="3" id="KW-1185">Reference proteome</keyword>
<evidence type="ECO:0000313" key="2">
    <source>
        <dbReference type="EMBL" id="MCO6416449.1"/>
    </source>
</evidence>
<evidence type="ECO:0000313" key="3">
    <source>
        <dbReference type="Proteomes" id="UP001523392"/>
    </source>
</evidence>
<keyword evidence="2" id="KW-0012">Acyltransferase</keyword>
<accession>A0ABT1D3J1</accession>
<organism evidence="2 3">
    <name type="scientific">Siccirubricoccus soli</name>
    <dbReference type="NCBI Taxonomy" id="2899147"/>
    <lineage>
        <taxon>Bacteria</taxon>
        <taxon>Pseudomonadati</taxon>
        <taxon>Pseudomonadota</taxon>
        <taxon>Alphaproteobacteria</taxon>
        <taxon>Acetobacterales</taxon>
        <taxon>Roseomonadaceae</taxon>
        <taxon>Siccirubricoccus</taxon>
    </lineage>
</organism>
<evidence type="ECO:0000259" key="1">
    <source>
        <dbReference type="PROSITE" id="PS51186"/>
    </source>
</evidence>
<dbReference type="SUPFAM" id="SSF55729">
    <property type="entry name" value="Acyl-CoA N-acyltransferases (Nat)"/>
    <property type="match status" value="1"/>
</dbReference>
<sequence length="164" mass="16837">MAGTALGWRPMQAADLPAVCALADALHPEHPEPPEVFAERLELAPEGCRVLAGEGALVGYAIGHGWSGTAPPPLGARLGALPARPGAFHLHDVALLPAARGGGHATAVLAALSAGWLLVTLVAVADAVPYWLRQGFRDRPCADPAALASYGEGARFMARRSVTG</sequence>
<dbReference type="Pfam" id="PF00583">
    <property type="entry name" value="Acetyltransf_1"/>
    <property type="match status" value="1"/>
</dbReference>
<feature type="domain" description="N-acetyltransferase" evidence="1">
    <location>
        <begin position="6"/>
        <end position="162"/>
    </location>
</feature>
<dbReference type="RefSeq" id="WP_252953058.1">
    <property type="nucleotide sequence ID" value="NZ_JAFIRR010000058.1"/>
</dbReference>
<keyword evidence="2" id="KW-0808">Transferase</keyword>
<dbReference type="Gene3D" id="3.40.630.30">
    <property type="match status" value="1"/>
</dbReference>
<reference evidence="2 3" key="1">
    <citation type="submission" date="2021-12" db="EMBL/GenBank/DDBJ databases">
        <title>Siccirubricoccus leaddurans sp. nov., a high concentration Zn2+ tolerance bacterium.</title>
        <authorList>
            <person name="Cao Y."/>
        </authorList>
    </citation>
    <scope>NUCLEOTIDE SEQUENCE [LARGE SCALE GENOMIC DNA]</scope>
    <source>
        <strain evidence="2 3">KC 17139</strain>
    </source>
</reference>
<comment type="caution">
    <text evidence="2">The sequence shown here is derived from an EMBL/GenBank/DDBJ whole genome shotgun (WGS) entry which is preliminary data.</text>
</comment>
<name>A0ABT1D3J1_9PROT</name>
<dbReference type="GO" id="GO:0016746">
    <property type="term" value="F:acyltransferase activity"/>
    <property type="evidence" value="ECO:0007669"/>
    <property type="project" value="UniProtKB-KW"/>
</dbReference>
<dbReference type="EMBL" id="JAFIRR010000058">
    <property type="protein sequence ID" value="MCO6416449.1"/>
    <property type="molecule type" value="Genomic_DNA"/>
</dbReference>
<dbReference type="EC" id="2.3.1.-" evidence="2"/>
<proteinExistence type="predicted"/>
<gene>
    <name evidence="2" type="ORF">JYK14_09750</name>
</gene>
<dbReference type="InterPro" id="IPR016181">
    <property type="entry name" value="Acyl_CoA_acyltransferase"/>
</dbReference>
<protein>
    <submittedName>
        <fullName evidence="2">GNAT family N-acetyltransferase</fullName>
        <ecNumber evidence="2">2.3.1.-</ecNumber>
    </submittedName>
</protein>